<dbReference type="PANTHER" id="PTHR11439">
    <property type="entry name" value="GAG-POL-RELATED RETROTRANSPOSON"/>
    <property type="match status" value="1"/>
</dbReference>
<feature type="region of interest" description="Disordered" evidence="1">
    <location>
        <begin position="32"/>
        <end position="86"/>
    </location>
</feature>
<dbReference type="EMBL" id="VAHF01000003">
    <property type="protein sequence ID" value="TXG66224.1"/>
    <property type="molecule type" value="Genomic_DNA"/>
</dbReference>
<dbReference type="Pfam" id="PF25597">
    <property type="entry name" value="SH3_retrovirus"/>
    <property type="match status" value="1"/>
</dbReference>
<dbReference type="CDD" id="cd09272">
    <property type="entry name" value="RNase_HI_RT_Ty1"/>
    <property type="match status" value="1"/>
</dbReference>
<reference evidence="4" key="1">
    <citation type="journal article" date="2019" name="Gigascience">
        <title>De novo genome assembly of the endangered Acer yangbiense, a plant species with extremely small populations endemic to Yunnan Province, China.</title>
        <authorList>
            <person name="Yang J."/>
            <person name="Wariss H.M."/>
            <person name="Tao L."/>
            <person name="Zhang R."/>
            <person name="Yun Q."/>
            <person name="Hollingsworth P."/>
            <person name="Dao Z."/>
            <person name="Luo G."/>
            <person name="Guo H."/>
            <person name="Ma Y."/>
            <person name="Sun W."/>
        </authorList>
    </citation>
    <scope>NUCLEOTIDE SEQUENCE [LARGE SCALE GENOMIC DNA]</scope>
    <source>
        <strain evidence="4">cv. Malutang</strain>
    </source>
</reference>
<accession>A0A5C7IAL3</accession>
<comment type="caution">
    <text evidence="3">The sequence shown here is derived from an EMBL/GenBank/DDBJ whole genome shotgun (WGS) entry which is preliminary data.</text>
</comment>
<dbReference type="Proteomes" id="UP000323000">
    <property type="component" value="Chromosome 3"/>
</dbReference>
<organism evidence="3 4">
    <name type="scientific">Acer yangbiense</name>
    <dbReference type="NCBI Taxonomy" id="1000413"/>
    <lineage>
        <taxon>Eukaryota</taxon>
        <taxon>Viridiplantae</taxon>
        <taxon>Streptophyta</taxon>
        <taxon>Embryophyta</taxon>
        <taxon>Tracheophyta</taxon>
        <taxon>Spermatophyta</taxon>
        <taxon>Magnoliopsida</taxon>
        <taxon>eudicotyledons</taxon>
        <taxon>Gunneridae</taxon>
        <taxon>Pentapetalae</taxon>
        <taxon>rosids</taxon>
        <taxon>malvids</taxon>
        <taxon>Sapindales</taxon>
        <taxon>Sapindaceae</taxon>
        <taxon>Hippocastanoideae</taxon>
        <taxon>Acereae</taxon>
        <taxon>Acer</taxon>
    </lineage>
</organism>
<evidence type="ECO:0000256" key="1">
    <source>
        <dbReference type="SAM" id="MobiDB-lite"/>
    </source>
</evidence>
<evidence type="ECO:0000313" key="3">
    <source>
        <dbReference type="EMBL" id="TXG66224.1"/>
    </source>
</evidence>
<dbReference type="PANTHER" id="PTHR11439:SF517">
    <property type="entry name" value="CYSTEINE-RICH RLK (RECEPTOR-LIKE PROTEIN KINASE) 8"/>
    <property type="match status" value="1"/>
</dbReference>
<keyword evidence="4" id="KW-1185">Reference proteome</keyword>
<gene>
    <name evidence="3" type="ORF">EZV62_007499</name>
</gene>
<protein>
    <recommendedName>
        <fullName evidence="2">Retroviral polymerase SH3-like domain-containing protein</fullName>
    </recommendedName>
</protein>
<name>A0A5C7IAL3_9ROSI</name>
<dbReference type="OrthoDB" id="1922643at2759"/>
<evidence type="ECO:0000313" key="4">
    <source>
        <dbReference type="Proteomes" id="UP000323000"/>
    </source>
</evidence>
<feature type="domain" description="Retroviral polymerase SH3-like" evidence="2">
    <location>
        <begin position="2"/>
        <end position="33"/>
    </location>
</feature>
<dbReference type="InterPro" id="IPR057670">
    <property type="entry name" value="SH3_retrovirus"/>
</dbReference>
<dbReference type="AlphaFoldDB" id="A0A5C7IAL3"/>
<proteinExistence type="predicted"/>
<evidence type="ECO:0000259" key="2">
    <source>
        <dbReference type="Pfam" id="PF25597"/>
    </source>
</evidence>
<sequence length="254" mass="29068">MGYRLYNPITKKVIFSRDVIFEENESWNWDQTKASRSAELISEEETKEVATEPQIPRDQQTPQRGSSSPQRYDAPLPIERDFSDMMPRGTRSLEDLLIGYSDSDWGRDLDERKRTTGFTFFMGDTAFTWSSKKQAIVTLSSCEAEYVAACSAVCHGIWIRNVLQYLGFPQVNPTEIYIENRRGKEVIGQSNDGNKVGNYGNDFREGVGIPGGYVFQSHSVDFLPRHHFLHKNKNVSIVNAMKVKIRSPQAKHKY</sequence>
<feature type="compositionally biased region" description="Polar residues" evidence="1">
    <location>
        <begin position="57"/>
        <end position="70"/>
    </location>
</feature>